<dbReference type="SUPFAM" id="SSF53448">
    <property type="entry name" value="Nucleotide-diphospho-sugar transferases"/>
    <property type="match status" value="1"/>
</dbReference>
<sequence length="394" mass="44623">MATAVLDLDLQKLPSVIAGLERYNKALALIRLNGKPIGKAYLSVFDGKIDGAELRAAVLSSMGSNLETAWLHHYLNWDSIESKNFIPPKATIAVCTRDRPEDARRCLDALMRLPDDGQEVLIVDNCPSTDETQRIVESYSRVRYVREDRPGLNNARNRALQEAAHEVIAFTDDDAVPDSNWLRSLLRNFHDPMVMCITGLTMPLELETEAQEWFERYCPFGKGFERVVFRGDRQNPIATGRVGAGANMAVRRSLLELVGSFDEHLDAGTPTCSGGDHEMFARILMTGYQIVYDPTALSWHRHRRTWEELRRALYGYGVGVYAYWTRILLVERDPSMFPIALAWFHQDQLPYLVGALFKRPGSIPLDLIVAELHGCLVGPWAYFSSRQRSKSYQS</sequence>
<organism evidence="2 3">
    <name type="scientific">Stenomitos frigidus AS-A4</name>
    <dbReference type="NCBI Taxonomy" id="2933935"/>
    <lineage>
        <taxon>Bacteria</taxon>
        <taxon>Bacillati</taxon>
        <taxon>Cyanobacteriota</taxon>
        <taxon>Cyanophyceae</taxon>
        <taxon>Leptolyngbyales</taxon>
        <taxon>Leptolyngbyaceae</taxon>
        <taxon>Stenomitos</taxon>
    </lineage>
</organism>
<dbReference type="InterPro" id="IPR001173">
    <property type="entry name" value="Glyco_trans_2-like"/>
</dbReference>
<gene>
    <name evidence="2" type="ORF">NDI38_11385</name>
</gene>
<dbReference type="Proteomes" id="UP001476950">
    <property type="component" value="Unassembled WGS sequence"/>
</dbReference>
<keyword evidence="2" id="KW-0808">Transferase</keyword>
<dbReference type="Pfam" id="PF00535">
    <property type="entry name" value="Glycos_transf_2"/>
    <property type="match status" value="1"/>
</dbReference>
<keyword evidence="3" id="KW-1185">Reference proteome</keyword>
<proteinExistence type="predicted"/>
<evidence type="ECO:0000259" key="1">
    <source>
        <dbReference type="Pfam" id="PF00535"/>
    </source>
</evidence>
<name>A0ABV0KL83_9CYAN</name>
<evidence type="ECO:0000313" key="2">
    <source>
        <dbReference type="EMBL" id="MEP1059039.1"/>
    </source>
</evidence>
<protein>
    <submittedName>
        <fullName evidence="2">Glycosyltransferase</fullName>
        <ecNumber evidence="2">2.4.-.-</ecNumber>
    </submittedName>
</protein>
<dbReference type="InterPro" id="IPR050834">
    <property type="entry name" value="Glycosyltransf_2"/>
</dbReference>
<dbReference type="InterPro" id="IPR029044">
    <property type="entry name" value="Nucleotide-diphossugar_trans"/>
</dbReference>
<dbReference type="RefSeq" id="WP_190450092.1">
    <property type="nucleotide sequence ID" value="NZ_JAMPLM010000008.1"/>
</dbReference>
<dbReference type="PANTHER" id="PTHR43685">
    <property type="entry name" value="GLYCOSYLTRANSFERASE"/>
    <property type="match status" value="1"/>
</dbReference>
<dbReference type="Gene3D" id="3.90.550.10">
    <property type="entry name" value="Spore Coat Polysaccharide Biosynthesis Protein SpsA, Chain A"/>
    <property type="match status" value="1"/>
</dbReference>
<keyword evidence="2" id="KW-0328">Glycosyltransferase</keyword>
<dbReference type="GO" id="GO:0016757">
    <property type="term" value="F:glycosyltransferase activity"/>
    <property type="evidence" value="ECO:0007669"/>
    <property type="project" value="UniProtKB-KW"/>
</dbReference>
<feature type="domain" description="Glycosyltransferase 2-like" evidence="1">
    <location>
        <begin position="91"/>
        <end position="256"/>
    </location>
</feature>
<dbReference type="EC" id="2.4.-.-" evidence="2"/>
<evidence type="ECO:0000313" key="3">
    <source>
        <dbReference type="Proteomes" id="UP001476950"/>
    </source>
</evidence>
<accession>A0ABV0KL83</accession>
<reference evidence="2 3" key="1">
    <citation type="submission" date="2022-04" db="EMBL/GenBank/DDBJ databases">
        <title>Positive selection, recombination, and allopatry shape intraspecific diversity of widespread and dominant cyanobacteria.</title>
        <authorList>
            <person name="Wei J."/>
            <person name="Shu W."/>
            <person name="Hu C."/>
        </authorList>
    </citation>
    <scope>NUCLEOTIDE SEQUENCE [LARGE SCALE GENOMIC DNA]</scope>
    <source>
        <strain evidence="2 3">AS-A4</strain>
    </source>
</reference>
<dbReference type="PANTHER" id="PTHR43685:SF2">
    <property type="entry name" value="GLYCOSYLTRANSFERASE 2-LIKE DOMAIN-CONTAINING PROTEIN"/>
    <property type="match status" value="1"/>
</dbReference>
<dbReference type="EMBL" id="JAMPLM010000008">
    <property type="protein sequence ID" value="MEP1059039.1"/>
    <property type="molecule type" value="Genomic_DNA"/>
</dbReference>
<comment type="caution">
    <text evidence="2">The sequence shown here is derived from an EMBL/GenBank/DDBJ whole genome shotgun (WGS) entry which is preliminary data.</text>
</comment>